<dbReference type="Gene3D" id="2.60.200.20">
    <property type="match status" value="1"/>
</dbReference>
<dbReference type="PROSITE" id="PS50006">
    <property type="entry name" value="FHA_DOMAIN"/>
    <property type="match status" value="1"/>
</dbReference>
<dbReference type="CDD" id="cd00060">
    <property type="entry name" value="FHA"/>
    <property type="match status" value="1"/>
</dbReference>
<evidence type="ECO:0000313" key="4">
    <source>
        <dbReference type="EMBL" id="MBB6092844.1"/>
    </source>
</evidence>
<dbReference type="AlphaFoldDB" id="A0A841HJT4"/>
<feature type="coiled-coil region" evidence="1">
    <location>
        <begin position="373"/>
        <end position="466"/>
    </location>
</feature>
<dbReference type="PANTHER" id="PTHR23159:SF31">
    <property type="entry name" value="CENTROSOME-ASSOCIATED PROTEIN CEP250 ISOFORM X1"/>
    <property type="match status" value="1"/>
</dbReference>
<feature type="domain" description="FHA" evidence="3">
    <location>
        <begin position="608"/>
        <end position="657"/>
    </location>
</feature>
<reference evidence="4 5" key="1">
    <citation type="submission" date="2020-08" db="EMBL/GenBank/DDBJ databases">
        <title>Genomic Encyclopedia of Type Strains, Phase IV (KMG-IV): sequencing the most valuable type-strain genomes for metagenomic binning, comparative biology and taxonomic classification.</title>
        <authorList>
            <person name="Goeker M."/>
        </authorList>
    </citation>
    <scope>NUCLEOTIDE SEQUENCE [LARGE SCALE GENOMIC DNA]</scope>
    <source>
        <strain evidence="4 5">DSM 26723</strain>
    </source>
</reference>
<keyword evidence="5" id="KW-1185">Reference proteome</keyword>
<feature type="compositionally biased region" description="Basic and acidic residues" evidence="2">
    <location>
        <begin position="167"/>
        <end position="182"/>
    </location>
</feature>
<gene>
    <name evidence="4" type="ORF">HNQ60_001722</name>
</gene>
<keyword evidence="1" id="KW-0175">Coiled coil</keyword>
<dbReference type="SUPFAM" id="SSF49879">
    <property type="entry name" value="SMAD/FHA domain"/>
    <property type="match status" value="1"/>
</dbReference>
<evidence type="ECO:0000313" key="5">
    <source>
        <dbReference type="Proteomes" id="UP000588068"/>
    </source>
</evidence>
<dbReference type="SMART" id="SM00240">
    <property type="entry name" value="FHA"/>
    <property type="match status" value="1"/>
</dbReference>
<dbReference type="RefSeq" id="WP_184330664.1">
    <property type="nucleotide sequence ID" value="NZ_JACHHZ010000002.1"/>
</dbReference>
<protein>
    <submittedName>
        <fullName evidence="4">PSer/pThr/pTyr-binding forkhead associated (FHA) protein</fullName>
    </submittedName>
</protein>
<dbReference type="InterPro" id="IPR008984">
    <property type="entry name" value="SMAD_FHA_dom_sf"/>
</dbReference>
<evidence type="ECO:0000256" key="2">
    <source>
        <dbReference type="SAM" id="MobiDB-lite"/>
    </source>
</evidence>
<accession>A0A841HJT4</accession>
<feature type="coiled-coil region" evidence="1">
    <location>
        <begin position="502"/>
        <end position="529"/>
    </location>
</feature>
<organism evidence="4 5">
    <name type="scientific">Povalibacter uvarum</name>
    <dbReference type="NCBI Taxonomy" id="732238"/>
    <lineage>
        <taxon>Bacteria</taxon>
        <taxon>Pseudomonadati</taxon>
        <taxon>Pseudomonadota</taxon>
        <taxon>Gammaproteobacteria</taxon>
        <taxon>Steroidobacterales</taxon>
        <taxon>Steroidobacteraceae</taxon>
        <taxon>Povalibacter</taxon>
    </lineage>
</organism>
<evidence type="ECO:0000256" key="1">
    <source>
        <dbReference type="SAM" id="Coils"/>
    </source>
</evidence>
<proteinExistence type="predicted"/>
<comment type="caution">
    <text evidence="4">The sequence shown here is derived from an EMBL/GenBank/DDBJ whole genome shotgun (WGS) entry which is preliminary data.</text>
</comment>
<evidence type="ECO:0000259" key="3">
    <source>
        <dbReference type="PROSITE" id="PS50006"/>
    </source>
</evidence>
<feature type="region of interest" description="Disordered" evidence="2">
    <location>
        <begin position="103"/>
        <end position="122"/>
    </location>
</feature>
<dbReference type="Pfam" id="PF00498">
    <property type="entry name" value="FHA"/>
    <property type="match status" value="1"/>
</dbReference>
<feature type="region of interest" description="Disordered" evidence="2">
    <location>
        <begin position="153"/>
        <end position="185"/>
    </location>
</feature>
<feature type="compositionally biased region" description="Basic and acidic residues" evidence="2">
    <location>
        <begin position="103"/>
        <end position="120"/>
    </location>
</feature>
<dbReference type="Gene3D" id="1.10.287.1490">
    <property type="match status" value="1"/>
</dbReference>
<name>A0A841HJT4_9GAMM</name>
<dbReference type="Proteomes" id="UP000588068">
    <property type="component" value="Unassembled WGS sequence"/>
</dbReference>
<dbReference type="PANTHER" id="PTHR23159">
    <property type="entry name" value="CENTROSOMAL PROTEIN 2"/>
    <property type="match status" value="1"/>
</dbReference>
<dbReference type="InterPro" id="IPR000253">
    <property type="entry name" value="FHA_dom"/>
</dbReference>
<sequence length="700" mass="77611">MSTHPDSDDLDRTDELPQLDVVAYEAAQGAAQANAHGANTHDALSTTDTWLVDPEPEGFVETQVRGRANWPAPGSVDLSINIDRMRQRIAALESDLATARTAQHEFETASRMPDTERSELSSRISNLEADNAHLREQQAISHALTQKLQQQLREQVETHKSQLAHLDSAREADRQSAEDQRLSLEQQLERSTANFTSTADEHAKLKAALEESRDLAASRARQIDELQRTVIAEHSKAHVLGRNLAAKLADYDIVSSMVSQRNSTISALEGMRDELAAQLERAFADGRNLTTLLEQANQRAGASERLSAEVMSRDEKLSELNTQIETLHREQQDSLLARTDLERAISEAEARATADAQRQQALAAEIEGLKGSTAALIEERDKLSATVSELEQRAAALAQVSEELDSVKRDAVSVWSELQSQSAASATRQQELASLQQSLEQQRHAREQLQAALQDAQHKIERLHAVSADDTQLLNERTTEIAGLKGELESAAASIRGLEHSLQARNTLIDDLRTEIRTAQEERGIMSEQLSKARTRVKSMTQQIFNRDNRIATLKADLAVHIEALASIRRDVDGAEAEIATPKEEIMERFLEPVGHDAEPIALNRKVMTMGRTNDNDIFIPSKMISRHHARLLVGPNAVIVEDAGSTNGCFVNDQQIKQHVLHEGDVLTIGDLKFRLSVRAVGDRRDNVVHLNEGRRHDD</sequence>
<dbReference type="EMBL" id="JACHHZ010000002">
    <property type="protein sequence ID" value="MBB6092844.1"/>
    <property type="molecule type" value="Genomic_DNA"/>
</dbReference>